<reference evidence="1" key="1">
    <citation type="submission" date="2018-05" db="EMBL/GenBank/DDBJ databases">
        <authorList>
            <person name="Lanie J.A."/>
            <person name="Ng W.-L."/>
            <person name="Kazmierczak K.M."/>
            <person name="Andrzejewski T.M."/>
            <person name="Davidsen T.M."/>
            <person name="Wayne K.J."/>
            <person name="Tettelin H."/>
            <person name="Glass J.I."/>
            <person name="Rusch D."/>
            <person name="Podicherti R."/>
            <person name="Tsui H.-C.T."/>
            <person name="Winkler M.E."/>
        </authorList>
    </citation>
    <scope>NUCLEOTIDE SEQUENCE</scope>
</reference>
<sequence>MNPKNIPADIKNKSIEEAQKEVSEIIEILEKEENLENSLEKYHRLMFLNKYIEQKFKDKSKNISKKDFENIQNSLSKN</sequence>
<evidence type="ECO:0000313" key="1">
    <source>
        <dbReference type="EMBL" id="SVC01255.1"/>
    </source>
</evidence>
<dbReference type="AlphaFoldDB" id="A0A382IPF7"/>
<evidence type="ECO:0008006" key="2">
    <source>
        <dbReference type="Google" id="ProtNLM"/>
    </source>
</evidence>
<proteinExistence type="predicted"/>
<organism evidence="1">
    <name type="scientific">marine metagenome</name>
    <dbReference type="NCBI Taxonomy" id="408172"/>
    <lineage>
        <taxon>unclassified sequences</taxon>
        <taxon>metagenomes</taxon>
        <taxon>ecological metagenomes</taxon>
    </lineage>
</organism>
<accession>A0A382IPF7</accession>
<gene>
    <name evidence="1" type="ORF">METZ01_LOCUS254109</name>
</gene>
<dbReference type="GO" id="GO:0006308">
    <property type="term" value="P:DNA catabolic process"/>
    <property type="evidence" value="ECO:0007669"/>
    <property type="project" value="InterPro"/>
</dbReference>
<dbReference type="InterPro" id="IPR037004">
    <property type="entry name" value="Exonuc_VII_ssu_sf"/>
</dbReference>
<dbReference type="EMBL" id="UINC01068544">
    <property type="protein sequence ID" value="SVC01255.1"/>
    <property type="molecule type" value="Genomic_DNA"/>
</dbReference>
<name>A0A382IPF7_9ZZZZ</name>
<dbReference type="GO" id="GO:0008855">
    <property type="term" value="F:exodeoxyribonuclease VII activity"/>
    <property type="evidence" value="ECO:0007669"/>
    <property type="project" value="InterPro"/>
</dbReference>
<dbReference type="SUPFAM" id="SSF116842">
    <property type="entry name" value="XseB-like"/>
    <property type="match status" value="1"/>
</dbReference>
<dbReference type="GO" id="GO:0009318">
    <property type="term" value="C:exodeoxyribonuclease VII complex"/>
    <property type="evidence" value="ECO:0007669"/>
    <property type="project" value="InterPro"/>
</dbReference>
<protein>
    <recommendedName>
        <fullName evidence="2">Exonuclease VII small subunit</fullName>
    </recommendedName>
</protein>